<dbReference type="Pfam" id="PF18019">
    <property type="entry name" value="Cas3_HD"/>
    <property type="match status" value="1"/>
</dbReference>
<dbReference type="Gene3D" id="3.40.50.300">
    <property type="entry name" value="P-loop containing nucleotide triphosphate hydrolases"/>
    <property type="match status" value="1"/>
</dbReference>
<evidence type="ECO:0000256" key="7">
    <source>
        <dbReference type="ARBA" id="ARBA00022806"/>
    </source>
</evidence>
<evidence type="ECO:0000259" key="10">
    <source>
        <dbReference type="PROSITE" id="PS51643"/>
    </source>
</evidence>
<comment type="similarity">
    <text evidence="1">In the N-terminal section; belongs to the CRISPR-associated nuclease Cas3-HD family.</text>
</comment>
<evidence type="ECO:0000256" key="3">
    <source>
        <dbReference type="ARBA" id="ARBA00022722"/>
    </source>
</evidence>
<evidence type="ECO:0000256" key="1">
    <source>
        <dbReference type="ARBA" id="ARBA00006847"/>
    </source>
</evidence>
<comment type="similarity">
    <text evidence="2">In the central section; belongs to the CRISPR-associated helicase Cas3 family.</text>
</comment>
<proteinExistence type="inferred from homology"/>
<dbReference type="CDD" id="cd09641">
    <property type="entry name" value="Cas3''_I"/>
    <property type="match status" value="1"/>
</dbReference>
<dbReference type="InterPro" id="IPR038257">
    <property type="entry name" value="CRISPR-assoc_Cas3_HD_sf"/>
</dbReference>
<dbReference type="EMBL" id="JARAWN010000012">
    <property type="protein sequence ID" value="MDX3128950.1"/>
    <property type="molecule type" value="Genomic_DNA"/>
</dbReference>
<dbReference type="InterPro" id="IPR054712">
    <property type="entry name" value="Cas3-like_dom"/>
</dbReference>
<dbReference type="InterPro" id="IPR027417">
    <property type="entry name" value="P-loop_NTPase"/>
</dbReference>
<feature type="domain" description="HD Cas3-type" evidence="10">
    <location>
        <begin position="29"/>
        <end position="247"/>
    </location>
</feature>
<organism evidence="11 12">
    <name type="scientific">Streptomyces europaeiscabiei</name>
    <dbReference type="NCBI Taxonomy" id="146819"/>
    <lineage>
        <taxon>Bacteria</taxon>
        <taxon>Bacillati</taxon>
        <taxon>Actinomycetota</taxon>
        <taxon>Actinomycetes</taxon>
        <taxon>Kitasatosporales</taxon>
        <taxon>Streptomycetaceae</taxon>
        <taxon>Streptomyces</taxon>
    </lineage>
</organism>
<keyword evidence="8" id="KW-0067">ATP-binding</keyword>
<keyword evidence="3" id="KW-0540">Nuclease</keyword>
<evidence type="ECO:0000256" key="5">
    <source>
        <dbReference type="ARBA" id="ARBA00022741"/>
    </source>
</evidence>
<dbReference type="InterPro" id="IPR006483">
    <property type="entry name" value="CRISPR-assoc_Cas3_HD"/>
</dbReference>
<dbReference type="AlphaFoldDB" id="A0AAJ2PKA7"/>
<reference evidence="11" key="1">
    <citation type="journal article" date="2023" name="Microb. Genom.">
        <title>Mesoterricola silvestris gen. nov., sp. nov., Mesoterricola sediminis sp. nov., Geothrix oryzae sp. nov., Geothrix edaphica sp. nov., Geothrix rubra sp. nov., and Geothrix limicola sp. nov., six novel members of Acidobacteriota isolated from soils.</title>
        <authorList>
            <person name="Weisberg A.J."/>
            <person name="Pearce E."/>
            <person name="Kramer C.G."/>
            <person name="Chang J.H."/>
            <person name="Clarke C.R."/>
        </authorList>
    </citation>
    <scope>NUCLEOTIDE SEQUENCE</scope>
    <source>
        <strain evidence="11">ND06-05F</strain>
    </source>
</reference>
<dbReference type="PANTHER" id="PTHR47963">
    <property type="entry name" value="DEAD-BOX ATP-DEPENDENT RNA HELICASE 47, MITOCHONDRIAL"/>
    <property type="match status" value="1"/>
</dbReference>
<dbReference type="SMART" id="SM00487">
    <property type="entry name" value="DEXDc"/>
    <property type="match status" value="1"/>
</dbReference>
<dbReference type="RefSeq" id="WP_319689355.1">
    <property type="nucleotide sequence ID" value="NZ_JARAWN010000012.1"/>
</dbReference>
<evidence type="ECO:0000256" key="8">
    <source>
        <dbReference type="ARBA" id="ARBA00022840"/>
    </source>
</evidence>
<keyword evidence="9" id="KW-0051">Antiviral defense</keyword>
<dbReference type="SUPFAM" id="SSF52540">
    <property type="entry name" value="P-loop containing nucleoside triphosphate hydrolases"/>
    <property type="match status" value="1"/>
</dbReference>
<evidence type="ECO:0000256" key="4">
    <source>
        <dbReference type="ARBA" id="ARBA00022723"/>
    </source>
</evidence>
<dbReference type="GO" id="GO:0051607">
    <property type="term" value="P:defense response to virus"/>
    <property type="evidence" value="ECO:0007669"/>
    <property type="project" value="UniProtKB-KW"/>
</dbReference>
<dbReference type="Gene3D" id="1.10.3210.30">
    <property type="match status" value="1"/>
</dbReference>
<protein>
    <submittedName>
        <fullName evidence="11">CRISPR-associated helicase Cas3</fullName>
    </submittedName>
</protein>
<evidence type="ECO:0000256" key="6">
    <source>
        <dbReference type="ARBA" id="ARBA00022801"/>
    </source>
</evidence>
<dbReference type="GO" id="GO:0004518">
    <property type="term" value="F:nuclease activity"/>
    <property type="evidence" value="ECO:0007669"/>
    <property type="project" value="UniProtKB-KW"/>
</dbReference>
<evidence type="ECO:0000313" key="11">
    <source>
        <dbReference type="EMBL" id="MDX3128950.1"/>
    </source>
</evidence>
<dbReference type="GO" id="GO:0016787">
    <property type="term" value="F:hydrolase activity"/>
    <property type="evidence" value="ECO:0007669"/>
    <property type="project" value="UniProtKB-KW"/>
</dbReference>
<accession>A0AAJ2PKA7</accession>
<gene>
    <name evidence="11" type="primary">cas3</name>
    <name evidence="11" type="ORF">PV367_03870</name>
</gene>
<keyword evidence="7" id="KW-0347">Helicase</keyword>
<dbReference type="GO" id="GO:0005524">
    <property type="term" value="F:ATP binding"/>
    <property type="evidence" value="ECO:0007669"/>
    <property type="project" value="UniProtKB-KW"/>
</dbReference>
<dbReference type="InterPro" id="IPR006474">
    <property type="entry name" value="Helicase_Cas3_CRISPR-ass_core"/>
</dbReference>
<comment type="caution">
    <text evidence="11">The sequence shown here is derived from an EMBL/GenBank/DDBJ whole genome shotgun (WGS) entry which is preliminary data.</text>
</comment>
<dbReference type="GO" id="GO:0003724">
    <property type="term" value="F:RNA helicase activity"/>
    <property type="evidence" value="ECO:0007669"/>
    <property type="project" value="TreeGrafter"/>
</dbReference>
<sequence>MTTSHNWSVRRHFFIWAKTDRYRISRRGGGPAWNPLLAHALDTAACVAQLWDRYLPLTAWARLADAFGGGREDTARRVVMFLAALHDLGKGSGCFLHMFGTSRWDGPYLRQARTEWERQARAAGLPLGKDLDAQPGARHEHITAVHLPRLLGCTCQDCGGTGSPSTGLHTAAALLGGHHGDIPSPDTIGRAAMAADITEWLPIYAELIQDAADLIGVDLAALPQLVKPERPSALVLFAGLVILADWIASDESHFTYRTLTTSPPQWWHASGMQARAAVTRLRLDAWQPEPAADWTDLFPDTRPRPFQSAAMAALPATGPALVIVESDTGSGKTRLALWCAHHLAVTCGYQGLYMAMPTRAASNQTAREIATFMDRALGEQNTANLAVVHATAEATDFVHQLLNAGRTRTQAALDGLEDFISTPSPDDPLQRRAVLSPWYLRRCLGLIAPFAIGTVDQVALAAQPSHHWMLRMFGLAAKTLIIDEAHAYELFQQGLLEAAIAWLADAGASVVVLSATLPTAVRAALIRAWCDGHRAPVTHTDQTGPITVVDQHGTITRTGRTNNAGRSSQSDRTAPAELHTFIDFQPDPGSAALAAQLMDEAAKGGVSLVIRNRVATAVDLYRAATHYAQRHGWSPREIVLLHGQNLPRYRLPGEDLLIRRLGPGKDRTHRNPGRPHRLLVIATQVAEQSLDIDFDRIYTDLAPIDVLIQRRGRVHRHQVNDSSRPEVFGKPLMTVLTQPGADELPMVEPANPGEARSRGNPDGHVYPPYLLAATWYALIQRAREDGTVQLTTPADTIPLIEEVYGPKLATVGPLGKLLDRTALRLQSDHRNEEGQSLSRAFRPYTRRGRSIAVTDLASGKSHGSGDSNGIAGIRAISRLSEPPIDAILLYKQPNGTLTYDPSGQQRADLARHGAHSPARHRQQKDLLLNTASLPAHWFTGINALPLPETWPIVPRAALRNRYVGLLNPSTGACITGPIGITYDPVTGLTK</sequence>
<dbReference type="InterPro" id="IPR014001">
    <property type="entry name" value="Helicase_ATP-bd"/>
</dbReference>
<dbReference type="InterPro" id="IPR050547">
    <property type="entry name" value="DEAD_box_RNA_helicases"/>
</dbReference>
<dbReference type="PROSITE" id="PS51643">
    <property type="entry name" value="HD_CAS3"/>
    <property type="match status" value="1"/>
</dbReference>
<evidence type="ECO:0000256" key="2">
    <source>
        <dbReference type="ARBA" id="ARBA00009046"/>
    </source>
</evidence>
<keyword evidence="6" id="KW-0378">Hydrolase</keyword>
<dbReference type="Proteomes" id="UP001273589">
    <property type="component" value="Unassembled WGS sequence"/>
</dbReference>
<dbReference type="GO" id="GO:0046872">
    <property type="term" value="F:metal ion binding"/>
    <property type="evidence" value="ECO:0007669"/>
    <property type="project" value="UniProtKB-KW"/>
</dbReference>
<name>A0AAJ2PKA7_9ACTN</name>
<dbReference type="PANTHER" id="PTHR47963:SF9">
    <property type="entry name" value="CRISPR-ASSOCIATED ENDONUCLEASE_HELICASE CAS3"/>
    <property type="match status" value="1"/>
</dbReference>
<dbReference type="NCBIfam" id="TIGR01596">
    <property type="entry name" value="cas3_HD"/>
    <property type="match status" value="1"/>
</dbReference>
<keyword evidence="4" id="KW-0479">Metal-binding</keyword>
<dbReference type="NCBIfam" id="TIGR01587">
    <property type="entry name" value="cas3_core"/>
    <property type="match status" value="1"/>
</dbReference>
<dbReference type="Pfam" id="PF22590">
    <property type="entry name" value="Cas3-like_C_2"/>
    <property type="match status" value="1"/>
</dbReference>
<keyword evidence="5" id="KW-0547">Nucleotide-binding</keyword>
<evidence type="ECO:0000256" key="9">
    <source>
        <dbReference type="ARBA" id="ARBA00023118"/>
    </source>
</evidence>
<dbReference type="GO" id="GO:0003723">
    <property type="term" value="F:RNA binding"/>
    <property type="evidence" value="ECO:0007669"/>
    <property type="project" value="TreeGrafter"/>
</dbReference>
<evidence type="ECO:0000313" key="12">
    <source>
        <dbReference type="Proteomes" id="UP001273589"/>
    </source>
</evidence>